<dbReference type="EMBL" id="CAKOAT010185821">
    <property type="protein sequence ID" value="CAH8353770.1"/>
    <property type="molecule type" value="Genomic_DNA"/>
</dbReference>
<sequence>MLSKKATQHVKPLYRAAYKYEIQHLRDLCRNEIMPSFGSLNALQLLGSPKSRLTKPSVMMPSPKSYRGDNEGYFAA</sequence>
<organism evidence="2 3">
    <name type="scientific">Eruca vesicaria subsp. sativa</name>
    <name type="common">Garden rocket</name>
    <name type="synonym">Eruca sativa</name>
    <dbReference type="NCBI Taxonomy" id="29727"/>
    <lineage>
        <taxon>Eukaryota</taxon>
        <taxon>Viridiplantae</taxon>
        <taxon>Streptophyta</taxon>
        <taxon>Embryophyta</taxon>
        <taxon>Tracheophyta</taxon>
        <taxon>Spermatophyta</taxon>
        <taxon>Magnoliopsida</taxon>
        <taxon>eudicotyledons</taxon>
        <taxon>Gunneridae</taxon>
        <taxon>Pentapetalae</taxon>
        <taxon>rosids</taxon>
        <taxon>malvids</taxon>
        <taxon>Brassicales</taxon>
        <taxon>Brassicaceae</taxon>
        <taxon>Brassiceae</taxon>
        <taxon>Eruca</taxon>
    </lineage>
</organism>
<reference evidence="2 3" key="1">
    <citation type="submission" date="2022-03" db="EMBL/GenBank/DDBJ databases">
        <authorList>
            <person name="Macdonald S."/>
            <person name="Ahmed S."/>
            <person name="Newling K."/>
        </authorList>
    </citation>
    <scope>NUCLEOTIDE SEQUENCE [LARGE SCALE GENOMIC DNA]</scope>
</reference>
<gene>
    <name evidence="2" type="ORF">ERUC_LOCUS19525</name>
</gene>
<dbReference type="AlphaFoldDB" id="A0ABC8K4P3"/>
<accession>A0ABC8K4P3</accession>
<comment type="caution">
    <text evidence="2">The sequence shown here is derived from an EMBL/GenBank/DDBJ whole genome shotgun (WGS) entry which is preliminary data.</text>
</comment>
<dbReference type="PANTHER" id="PTHR47274">
    <property type="entry name" value="BTB/POZ DOMAIN CONTAINING PROTEIN, EXPRESSED-RELATED"/>
    <property type="match status" value="1"/>
</dbReference>
<dbReference type="InterPro" id="IPR044784">
    <property type="entry name" value="At1g01640-like"/>
</dbReference>
<protein>
    <submittedName>
        <fullName evidence="2">Uncharacterized protein</fullName>
    </submittedName>
</protein>
<dbReference type="PANTHER" id="PTHR47274:SF1">
    <property type="entry name" value="BTB_POZ DOMAIN CONTAINING PROTEIN, EXPRESSED"/>
    <property type="match status" value="1"/>
</dbReference>
<evidence type="ECO:0000313" key="2">
    <source>
        <dbReference type="EMBL" id="CAH8353770.1"/>
    </source>
</evidence>
<proteinExistence type="predicted"/>
<keyword evidence="3" id="KW-1185">Reference proteome</keyword>
<name>A0ABC8K4P3_ERUVS</name>
<evidence type="ECO:0000313" key="3">
    <source>
        <dbReference type="Proteomes" id="UP001642260"/>
    </source>
</evidence>
<feature type="region of interest" description="Disordered" evidence="1">
    <location>
        <begin position="54"/>
        <end position="76"/>
    </location>
</feature>
<dbReference type="Proteomes" id="UP001642260">
    <property type="component" value="Unassembled WGS sequence"/>
</dbReference>
<evidence type="ECO:0000256" key="1">
    <source>
        <dbReference type="SAM" id="MobiDB-lite"/>
    </source>
</evidence>